<dbReference type="RefSeq" id="WP_014962758.1">
    <property type="nucleotide sequence ID" value="NC_018655.1"/>
</dbReference>
<name>K0B4L9_9ARCH</name>
<dbReference type="HOGENOM" id="CLU_941987_0_0_2"/>
<evidence type="ECO:0000313" key="2">
    <source>
        <dbReference type="Proteomes" id="UP000006101"/>
    </source>
</evidence>
<keyword evidence="2" id="KW-1185">Reference proteome</keyword>
<accession>K0B4L9</accession>
<reference evidence="1 2" key="1">
    <citation type="journal article" date="2012" name="J. Bacteriol.">
        <title>Draft Genome Sequence of an Ammonia-Oxidizing Archaeon, "Candidatus Nitrosopumilus koreensis" AR1, from Marine Sediment.</title>
        <authorList>
            <person name="Park S.J."/>
            <person name="Kim J.G."/>
            <person name="Jung M.Y."/>
            <person name="Kim S.J."/>
            <person name="Cha I.T."/>
            <person name="Kwon K."/>
            <person name="Lee J.H."/>
            <person name="Rhee S.K."/>
        </authorList>
    </citation>
    <scope>NUCLEOTIDE SEQUENCE [LARGE SCALE GENOMIC DNA]</scope>
    <source>
        <strain evidence="1 2">AR1</strain>
    </source>
</reference>
<organism evidence="1 2">
    <name type="scientific">Candidatus Nitrosopumilus koreensis AR1</name>
    <dbReference type="NCBI Taxonomy" id="1229908"/>
    <lineage>
        <taxon>Archaea</taxon>
        <taxon>Nitrososphaerota</taxon>
        <taxon>Nitrososphaeria</taxon>
        <taxon>Nitrosopumilales</taxon>
        <taxon>Nitrosopumilaceae</taxon>
        <taxon>Nitrosopumilus</taxon>
    </lineage>
</organism>
<gene>
    <name evidence="1" type="ORF">NKOR_02355</name>
</gene>
<dbReference type="GeneID" id="13725915"/>
<dbReference type="STRING" id="1229908.NKOR_02355"/>
<dbReference type="Proteomes" id="UP000006101">
    <property type="component" value="Chromosome"/>
</dbReference>
<dbReference type="PATRIC" id="fig|1229908.8.peg.500"/>
<protein>
    <submittedName>
        <fullName evidence="1">Uncharacterized protein</fullName>
    </submittedName>
</protein>
<dbReference type="AlphaFoldDB" id="K0B4L9"/>
<dbReference type="KEGG" id="nkr:NKOR_02355"/>
<sequence length="295" mass="34096">MTNNPIVKKVSFDKTQIRSLERKLEFDRDASQPGKIRTVKRGTITEQIQVPELNIQKQFDDEIIKTYEDGIRISSQIDSTPLIPMYKNAEQKIPPKIITQHETMKYDFYLIEFFFGLMLKKGLFPKTAQLNVKLSDDVVKDNRKTFPTQLFPGRKDKKYFEANVSGSFGINADLEFSVPEVIGQPIPFADVKVDGNLKSNFILGPFQYEYKKASIEVSGLNDPEIFWKYNMESELHGTNDFKSIMILKVAQEAKSVQMKVKLGVIPYKKEWHRLSHEELPLLTDEITQEVELIPR</sequence>
<dbReference type="EMBL" id="CP003842">
    <property type="protein sequence ID" value="AFS80369.1"/>
    <property type="molecule type" value="Genomic_DNA"/>
</dbReference>
<evidence type="ECO:0000313" key="1">
    <source>
        <dbReference type="EMBL" id="AFS80369.1"/>
    </source>
</evidence>
<proteinExistence type="predicted"/>